<dbReference type="Gene3D" id="3.10.100.10">
    <property type="entry name" value="Mannose-Binding Protein A, subunit A"/>
    <property type="match status" value="1"/>
</dbReference>
<evidence type="ECO:0000256" key="4">
    <source>
        <dbReference type="ARBA" id="ARBA00023180"/>
    </source>
</evidence>
<dbReference type="GO" id="GO:0016020">
    <property type="term" value="C:membrane"/>
    <property type="evidence" value="ECO:0007669"/>
    <property type="project" value="InterPro"/>
</dbReference>
<accession>A0AA85JJQ1</accession>
<evidence type="ECO:0000256" key="3">
    <source>
        <dbReference type="ARBA" id="ARBA00023157"/>
    </source>
</evidence>
<feature type="disulfide bond" evidence="5">
    <location>
        <begin position="1149"/>
        <end position="1159"/>
    </location>
</feature>
<dbReference type="SMART" id="SM00202">
    <property type="entry name" value="SR"/>
    <property type="match status" value="3"/>
</dbReference>
<feature type="domain" description="SRCR" evidence="8">
    <location>
        <begin position="135"/>
        <end position="244"/>
    </location>
</feature>
<dbReference type="Gene3D" id="3.10.250.10">
    <property type="entry name" value="SRCR-like domain"/>
    <property type="match status" value="3"/>
</dbReference>
<dbReference type="InterPro" id="IPR016186">
    <property type="entry name" value="C-type_lectin-like/link_sf"/>
</dbReference>
<reference evidence="9" key="1">
    <citation type="submission" date="2022-06" db="EMBL/GenBank/DDBJ databases">
        <authorList>
            <person name="Berger JAMES D."/>
            <person name="Berger JAMES D."/>
        </authorList>
    </citation>
    <scope>NUCLEOTIDE SEQUENCE [LARGE SCALE GENOMIC DNA]</scope>
</reference>
<name>A0AA85JJQ1_TRIRE</name>
<dbReference type="PANTHER" id="PTHR47653">
    <property type="entry name" value="PROTEIN BARK BEETLE"/>
    <property type="match status" value="1"/>
</dbReference>
<evidence type="ECO:0000313" key="10">
    <source>
        <dbReference type="WBParaSite" id="TREG1_34930.1"/>
    </source>
</evidence>
<keyword evidence="6" id="KW-0472">Membrane</keyword>
<evidence type="ECO:0000259" key="8">
    <source>
        <dbReference type="PROSITE" id="PS50287"/>
    </source>
</evidence>
<evidence type="ECO:0000256" key="1">
    <source>
        <dbReference type="ARBA" id="ARBA00022729"/>
    </source>
</evidence>
<dbReference type="Gene3D" id="2.160.20.10">
    <property type="entry name" value="Single-stranded right-handed beta-helix, Pectin lyase-like"/>
    <property type="match status" value="2"/>
</dbReference>
<sequence>MKTHQRILLDSILFFILLLNIMKVTTGLTYVNSIISGIQHWTISKSPYIIQHNDLFIHREAKLIIDPGVHILVGAGLSIKVKGILYAKGTSDQRIVFTKLYPVTTNFSFPQKYFHDTTMSSSVNTSSPNQPHEKIRLVNGRSLSQGELQLWLANQWRSVCSQNNQWSKADSRLLCQQIGYADGNFSLSPQSVNRTSYVKILNPNCSGNELDTDMGVFSCRGLRGNIIHGKNVCYLQDLVNLNCWGVNSRRFVGFWKGIEIFNDTHKEISIPEEWGGSQGNTRLNVSASIFEYVDIQFAGVNQSHYHSAALSSSPYPPVLNNVRLAHNAYHAIEFSKIRGPAILQNVTTNYNHGHGIKISSVMGYVRLRNVISQKNSGSGINIRLLSGSHYHWPEETLELTHRAYWVCRLGSIPASPVFPFLIVAELPGPTFKTDGMCEFHVASDQTNQVITVTLLEVLHDPVASGRIEIWDTFTMSRIANWLLDNHTVVNNYFKKNDNNSNHEISKNVKLGQRIGCVYQGFLQVVCSQFTPCIRALLHISVGRTTSAEVVIKDSVVSGNIQHGLHLLDPWTYIHLENNTFQQNQHEAGVKIEGGSADIFVNNNRFIENQDCGLNISVAGGFKQINNSLFNNNFGHGLIVWNLNQTNTPSRRSNGPLKTHVHLSNFTGNYYDAIRFYNSCLTMEVLVNFTFFIKNQRDAIRVYSCLCTDVNTLTNFTVAFSHFIANKGNSIKISPIIHMIGSIINSTFEQHQHGVIWVDNSNDDILKSQFYRHFPVDYTISYNEFMHNQGAYVIHSRLTESSKLQHLNLMYNKFLNNRIHSKQSVLKPRSTHPGVIVIGSSNIHICRNHLWNPDSEIELASHLSSPDKQINATLNFWGNLHEWRLNDWSMVHVAVFSRIFDQNHRYTLARISYHPLLKDVNLRSVFTTANEPPYVPSFIQTSSINGIVYLGGRLPVEQNKQVILPPLTDPMNYYHVTKDIFIPPMGSLIIHPGVKILFDIGVGLFSQGEIKLEGSLTSPIIFDLYTQDNESNKPSHTISNQIELLNDNSNTIRLSGGHWSVDNNRYYGRLEVWITRVNQTTGLEYANWAVVCEDGFNEHAAMLTCLNLGLVAHPKSWFPPDNERKAAIKRANDLLNSSMIQMDRMSYIECQGHETDLFECEFDNEPITCSSNTCFNSMDLVIQCHRPGWTGIRVTASDPGSRSIISHIHINHAGLLDYASLEFMPSLQLDYFGGTIANLNITNSLSDGLVVRHSDPLNGVTVTHSQFINNFGSGILTHTPWFNIINCQVTGSQTDAGIHFNPSMKTKDRILFHGGIVPTLTLFRNFQDDINTSFNHRLTTVKSLPQGWNIVETYEKLHPTGITFVNVPVGKSIEKTIYRTELAANDAYHLHQIIIDLLEIPQGSILPTSQQQADSYPKAIIGPSITLSNSILPTMVDNNDNTSNSFTKRTFLNETKEELIIYDSGFLNFNPSQVYNWRIPRDLTHFPIISSNNKVILELRVNGLKSGQYLFAIQTRNLLPHQDYSERRINNERLHYTSVSDRPKINYLNSRYLTGPSFRVENTLLQDNLIGAILNHYSDPLDRFGNQYWRHIHEDFSFHNVKIRRNHYTGVQINSKTQFTHEWLSPPENAEFRQSAERLSFINYTITNCEFSYNAYGSLLVQHNPIEFANNILSFSIIDNNFYQNGLLNNETNMGRLLISPMIITHGLSIHLPFISNDYDWRDEPTVYSHHHHHIELLDNQFKTNHNFSIQVSGYTGNIKIQKNQLLNNLCSNIQMNNGQSNGLLHLYGMEREILLIDNSFIENTNCQYIIRIHGESQPPQSMVYQSIMQRNILHDNEICMRRRNPFMNPWECYVIGVFGTQNITLRYNSFDNCKMNSKIIEPCYELTAGLQSIQIPSFFDAQHNYWGTTEVTEIRGRIFDFDQWNSLSLINFNEFLISSDVMIHPTPSKVLSSSKQTVELKKKELLEGRIKKDLFIPLRIQPYKIMSDITVMPGVTLQIEAGVRLEFAPHIGLLVLGRIEAHGTPNNPIIFTNLNSEQTDNNKFTPVKKSKYVSVKFKKPNIVKSEQVIDNDIPLGRITLSTQNIRLIGGIQPNEGFVQFFNHTTKRWSIACDNQFSSRVAQVICSEFNMPTLNAIARFSNLFDYYVYGYENSLNMKYIWMESYTCNGFEDQLAYCSKRLNYDAVRCLKRKEFVFLRCTSQRNQTTWKNKQNISRSTDLSTLTWGNIRIVQSTFEEYNKVWSDNGDSTRYDKQSILEHVHIENAGLLHGERVPALSVVNAYPKLSFIRINNCLASGFEFITPNGPIKVTNSTVNGCLGYGLGLTVLNGDSTDPVTIGTEDSKSFYNNPSILPPEQNSLLPLPQPLSGELFHKKIEDASRQPLFVYPIQSEEEHNIAGLISMCSSEKALSVPDRILIHFKYSSSSSWSNGIRTCTKVFRSAIPGRRLAWRFLAVNFYNDPLIKNVIQLYNGVNFNKNQMIAALTSDIFLNENIPVSKRFTFITSPISDELSVHVHASSASDKYGFIAEIVSLPLSTGRKQHEMNRFIRHEIDTCEFLNNQGGGVQITSVGEFGPDIHLSNLRLEDNGVVVLNLTGPPAVKLHLMNSRNLVLQNSYISRHSGDVVYMVLLANQLANGIRANLTNNVIVRNQLGGVLHAEGNPFNTLQVLRNYIAHNDCGYRTMIHINGLLTQPFANNFLYDNRADILLICDGVENLNQYSLYQKNGFYNNQALNTTKRTTIFCKNSKNIFQFNYFRNILNDYELVTVNQSIISVMPIQPGLQCPESPYSSCPQGWRLKLEYDACICYRPDRIDAQYNWWGDTSSSSPSSSRPSLSSSADNSFLSLQYTKSMKVENEEKLDQIISQIYAQSRIYDQHDDIYLISVDYTNSFRDNSSILGKGIYCPPNWDFHEFNCFFYFGAPMTYQEAHDFCLSEVGGILATSRDRIDWLSKKLSEWQHNYDWINQYTWVTRAWVYSDVQFPAHCPVIRNGWLEPFPCNKKVGFFCQKAPYVSYSGVQRDVVTTLSLLGVLMALSIVTLIAGSVVKSRRRKYQKELMAQSRSAWLVRQYSREAHVSGSQVSLKHNMTNVLEGRGLGAAQNFPERDYSTSNQYNSYEDNLNMKMTRSNQVNKNSRGHCAPHTSMYQSMDLNVTGNLLNGDNFNCTPDLFILESDEMDFQKNFTELAEGKV</sequence>
<dbReference type="SUPFAM" id="SSF51126">
    <property type="entry name" value="Pectin lyase-like"/>
    <property type="match status" value="2"/>
</dbReference>
<dbReference type="InterPro" id="IPR006626">
    <property type="entry name" value="PbH1"/>
</dbReference>
<dbReference type="SUPFAM" id="SSF56487">
    <property type="entry name" value="SRCR-like"/>
    <property type="match status" value="3"/>
</dbReference>
<dbReference type="InterPro" id="IPR012334">
    <property type="entry name" value="Pectin_lyas_fold"/>
</dbReference>
<evidence type="ECO:0000256" key="2">
    <source>
        <dbReference type="ARBA" id="ARBA00022737"/>
    </source>
</evidence>
<evidence type="ECO:0000313" key="11">
    <source>
        <dbReference type="WBParaSite" id="TREG1_34930.2"/>
    </source>
</evidence>
<dbReference type="SMART" id="SM00710">
    <property type="entry name" value="PbH1"/>
    <property type="match status" value="17"/>
</dbReference>
<feature type="domain" description="C-type lectin" evidence="7">
    <location>
        <begin position="2908"/>
        <end position="3004"/>
    </location>
</feature>
<dbReference type="CDD" id="cd00037">
    <property type="entry name" value="CLECT"/>
    <property type="match status" value="1"/>
</dbReference>
<keyword evidence="1" id="KW-0732">Signal</keyword>
<protein>
    <recommendedName>
        <fullName evidence="12">SRCR domain-containing protein</fullName>
    </recommendedName>
</protein>
<evidence type="ECO:0000259" key="7">
    <source>
        <dbReference type="PROSITE" id="PS50041"/>
    </source>
</evidence>
<dbReference type="PANTHER" id="PTHR47653:SF1">
    <property type="entry name" value="DELETED IN MALIGNANT BRAIN TUMORS 1 PROTEIN"/>
    <property type="match status" value="1"/>
</dbReference>
<keyword evidence="6" id="KW-0812">Transmembrane</keyword>
<feature type="domain" description="SRCR" evidence="8">
    <location>
        <begin position="1051"/>
        <end position="1184"/>
    </location>
</feature>
<dbReference type="PROSITE" id="PS50287">
    <property type="entry name" value="SRCR_2"/>
    <property type="match status" value="3"/>
</dbReference>
<evidence type="ECO:0000313" key="9">
    <source>
        <dbReference type="Proteomes" id="UP000050795"/>
    </source>
</evidence>
<dbReference type="WBParaSite" id="TREG1_34930.1">
    <property type="protein sequence ID" value="TREG1_34930.1"/>
    <property type="gene ID" value="TREG1_34930"/>
</dbReference>
<keyword evidence="9" id="KW-1185">Reference proteome</keyword>
<dbReference type="Pfam" id="PF00530">
    <property type="entry name" value="SRCR"/>
    <property type="match status" value="3"/>
</dbReference>
<keyword evidence="6" id="KW-1133">Transmembrane helix</keyword>
<dbReference type="InterPro" id="IPR036772">
    <property type="entry name" value="SRCR-like_dom_sf"/>
</dbReference>
<dbReference type="InterPro" id="IPR011050">
    <property type="entry name" value="Pectin_lyase_fold/virulence"/>
</dbReference>
<feature type="domain" description="SRCR" evidence="8">
    <location>
        <begin position="2085"/>
        <end position="2199"/>
    </location>
</feature>
<evidence type="ECO:0000256" key="6">
    <source>
        <dbReference type="SAM" id="Phobius"/>
    </source>
</evidence>
<dbReference type="Proteomes" id="UP000050795">
    <property type="component" value="Unassembled WGS sequence"/>
</dbReference>
<dbReference type="InterPro" id="IPR016187">
    <property type="entry name" value="CTDL_fold"/>
</dbReference>
<comment type="caution">
    <text evidence="5">Lacks conserved residue(s) required for the propagation of feature annotation.</text>
</comment>
<feature type="transmembrane region" description="Helical" evidence="6">
    <location>
        <begin position="12"/>
        <end position="31"/>
    </location>
</feature>
<evidence type="ECO:0000256" key="5">
    <source>
        <dbReference type="PROSITE-ProRule" id="PRU00196"/>
    </source>
</evidence>
<dbReference type="InterPro" id="IPR001304">
    <property type="entry name" value="C-type_lectin-like"/>
</dbReference>
<keyword evidence="2" id="KW-0677">Repeat</keyword>
<dbReference type="GO" id="GO:0045217">
    <property type="term" value="P:cell-cell junction maintenance"/>
    <property type="evidence" value="ECO:0007669"/>
    <property type="project" value="TreeGrafter"/>
</dbReference>
<evidence type="ECO:0008006" key="12">
    <source>
        <dbReference type="Google" id="ProtNLM"/>
    </source>
</evidence>
<reference evidence="10 11" key="2">
    <citation type="submission" date="2023-11" db="UniProtKB">
        <authorList>
            <consortium name="WormBaseParasite"/>
        </authorList>
    </citation>
    <scope>IDENTIFICATION</scope>
</reference>
<dbReference type="InterPro" id="IPR039448">
    <property type="entry name" value="Beta_helix"/>
</dbReference>
<organism evidence="9 11">
    <name type="scientific">Trichobilharzia regenti</name>
    <name type="common">Nasal bird schistosome</name>
    <dbReference type="NCBI Taxonomy" id="157069"/>
    <lineage>
        <taxon>Eukaryota</taxon>
        <taxon>Metazoa</taxon>
        <taxon>Spiralia</taxon>
        <taxon>Lophotrochozoa</taxon>
        <taxon>Platyhelminthes</taxon>
        <taxon>Trematoda</taxon>
        <taxon>Digenea</taxon>
        <taxon>Strigeidida</taxon>
        <taxon>Schistosomatoidea</taxon>
        <taxon>Schistosomatidae</taxon>
        <taxon>Trichobilharzia</taxon>
    </lineage>
</organism>
<keyword evidence="3 5" id="KW-1015">Disulfide bond</keyword>
<dbReference type="InterPro" id="IPR053243">
    <property type="entry name" value="SJ_maturation_regulator"/>
</dbReference>
<dbReference type="PROSITE" id="PS50041">
    <property type="entry name" value="C_TYPE_LECTIN_2"/>
    <property type="match status" value="1"/>
</dbReference>
<dbReference type="WBParaSite" id="TREG1_34930.2">
    <property type="protein sequence ID" value="TREG1_34930.2"/>
    <property type="gene ID" value="TREG1_34930"/>
</dbReference>
<keyword evidence="4" id="KW-0325">Glycoprotein</keyword>
<dbReference type="Pfam" id="PF13229">
    <property type="entry name" value="Beta_helix"/>
    <property type="match status" value="1"/>
</dbReference>
<feature type="disulfide bond" evidence="5">
    <location>
        <begin position="2166"/>
        <end position="2176"/>
    </location>
</feature>
<feature type="transmembrane region" description="Helical" evidence="6">
    <location>
        <begin position="3022"/>
        <end position="3042"/>
    </location>
</feature>
<proteinExistence type="predicted"/>
<dbReference type="SUPFAM" id="SSF56436">
    <property type="entry name" value="C-type lectin-like"/>
    <property type="match status" value="1"/>
</dbReference>
<dbReference type="InterPro" id="IPR001190">
    <property type="entry name" value="SRCR"/>
</dbReference>